<dbReference type="EC" id="2.4.2.18" evidence="5"/>
<feature type="domain" description="Glycosyl transferase family 3" evidence="6">
    <location>
        <begin position="81"/>
        <end position="330"/>
    </location>
</feature>
<dbReference type="SUPFAM" id="SSF47648">
    <property type="entry name" value="Nucleoside phosphorylase/phosphoribosyltransferase N-terminal domain"/>
    <property type="match status" value="1"/>
</dbReference>
<dbReference type="InterPro" id="IPR005940">
    <property type="entry name" value="Anthranilate_Pribosyl_Tfrase"/>
</dbReference>
<dbReference type="GO" id="GO:0004048">
    <property type="term" value="F:anthranilate phosphoribosyltransferase activity"/>
    <property type="evidence" value="ECO:0007669"/>
    <property type="project" value="UniProtKB-EC"/>
</dbReference>
<dbReference type="HAMAP" id="MF_00211">
    <property type="entry name" value="TrpD"/>
    <property type="match status" value="1"/>
</dbReference>
<feature type="binding site" evidence="5">
    <location>
        <position position="87"/>
    </location>
    <ligand>
        <name>5-phospho-alpha-D-ribose 1-diphosphate</name>
        <dbReference type="ChEBI" id="CHEBI:58017"/>
    </ligand>
</feature>
<feature type="binding site" evidence="5">
    <location>
        <begin position="115"/>
        <end position="123"/>
    </location>
    <ligand>
        <name>5-phospho-alpha-D-ribose 1-diphosphate</name>
        <dbReference type="ChEBI" id="CHEBI:58017"/>
    </ligand>
</feature>
<dbReference type="NCBIfam" id="TIGR01245">
    <property type="entry name" value="trpD"/>
    <property type="match status" value="1"/>
</dbReference>
<feature type="binding site" evidence="5">
    <location>
        <position position="173"/>
    </location>
    <ligand>
        <name>anthranilate</name>
        <dbReference type="ChEBI" id="CHEBI:16567"/>
        <label>2</label>
    </ligand>
</feature>
<feature type="binding site" evidence="5">
    <location>
        <position position="127"/>
    </location>
    <ligand>
        <name>5-phospho-alpha-D-ribose 1-diphosphate</name>
        <dbReference type="ChEBI" id="CHEBI:58017"/>
    </ligand>
</feature>
<comment type="pathway">
    <text evidence="5">Amino-acid biosynthesis; L-tryptophan biosynthesis; L-tryptophan from chorismate: step 2/5.</text>
</comment>
<dbReference type="SUPFAM" id="SSF52418">
    <property type="entry name" value="Nucleoside phosphorylase/phosphoribosyltransferase catalytic domain"/>
    <property type="match status" value="1"/>
</dbReference>
<feature type="binding site" evidence="5">
    <location>
        <position position="232"/>
    </location>
    <ligand>
        <name>Mg(2+)</name>
        <dbReference type="ChEBI" id="CHEBI:18420"/>
        <label>2</label>
    </ligand>
</feature>
<dbReference type="Gene3D" id="1.20.970.10">
    <property type="entry name" value="Transferase, Pyrimidine Nucleoside Phosphorylase, Chain C"/>
    <property type="match status" value="1"/>
</dbReference>
<dbReference type="Pfam" id="PF00591">
    <property type="entry name" value="Glycos_transf_3"/>
    <property type="match status" value="1"/>
</dbReference>
<dbReference type="InterPro" id="IPR036320">
    <property type="entry name" value="Glycosyl_Trfase_fam3_N_dom_sf"/>
</dbReference>
<feature type="domain" description="Glycosyl transferase family 3 N-terminal" evidence="7">
    <location>
        <begin position="11"/>
        <end position="71"/>
    </location>
</feature>
<comment type="caution">
    <text evidence="5">Lacks conserved residue(s) required for the propagation of feature annotation.</text>
</comment>
<keyword evidence="5" id="KW-0479">Metal-binding</keyword>
<dbReference type="Gene3D" id="3.40.1030.10">
    <property type="entry name" value="Nucleoside phosphorylase/phosphoribosyltransferase catalytic domain"/>
    <property type="match status" value="1"/>
</dbReference>
<dbReference type="Proteomes" id="UP001469365">
    <property type="component" value="Unassembled WGS sequence"/>
</dbReference>
<evidence type="ECO:0000259" key="6">
    <source>
        <dbReference type="Pfam" id="PF00591"/>
    </source>
</evidence>
<keyword evidence="5" id="KW-0028">Amino-acid biosynthesis</keyword>
<keyword evidence="3 5" id="KW-0822">Tryptophan biosynthesis</keyword>
<dbReference type="EMBL" id="JBBPCC010000002">
    <property type="protein sequence ID" value="MEK8127392.1"/>
    <property type="molecule type" value="Genomic_DNA"/>
</dbReference>
<accession>A0ABU9DGU4</accession>
<protein>
    <recommendedName>
        <fullName evidence="5">Anthranilate phosphoribosyltransferase</fullName>
        <ecNumber evidence="5">2.4.2.18</ecNumber>
    </recommendedName>
</protein>
<keyword evidence="4 5" id="KW-0057">Aromatic amino acid biosynthesis</keyword>
<dbReference type="Pfam" id="PF02885">
    <property type="entry name" value="Glycos_trans_3N"/>
    <property type="match status" value="1"/>
</dbReference>
<organism evidence="8 9">
    <name type="scientific">Paenibacillus filicis</name>
    <dbReference type="NCBI Taxonomy" id="669464"/>
    <lineage>
        <taxon>Bacteria</taxon>
        <taxon>Bacillati</taxon>
        <taxon>Bacillota</taxon>
        <taxon>Bacilli</taxon>
        <taxon>Bacillales</taxon>
        <taxon>Paenibacillaceae</taxon>
        <taxon>Paenibacillus</taxon>
    </lineage>
</organism>
<reference evidence="8 9" key="1">
    <citation type="submission" date="2024-04" db="EMBL/GenBank/DDBJ databases">
        <title>draft genome sequnece of Paenibacillus filicis.</title>
        <authorList>
            <person name="Kim D.-U."/>
        </authorList>
    </citation>
    <scope>NUCLEOTIDE SEQUENCE [LARGE SCALE GENOMIC DNA]</scope>
    <source>
        <strain evidence="8 9">KACC14197</strain>
    </source>
</reference>
<comment type="subunit">
    <text evidence="5">Homodimer.</text>
</comment>
<dbReference type="PANTHER" id="PTHR43285:SF2">
    <property type="entry name" value="ANTHRANILATE PHOSPHORIBOSYLTRANSFERASE"/>
    <property type="match status" value="1"/>
</dbReference>
<feature type="binding site" evidence="5">
    <location>
        <position position="233"/>
    </location>
    <ligand>
        <name>Mg(2+)</name>
        <dbReference type="ChEBI" id="CHEBI:18420"/>
        <label>2</label>
    </ligand>
</feature>
<dbReference type="InterPro" id="IPR017459">
    <property type="entry name" value="Glycosyl_Trfase_fam3_N_dom"/>
</dbReference>
<evidence type="ECO:0000313" key="8">
    <source>
        <dbReference type="EMBL" id="MEK8127392.1"/>
    </source>
</evidence>
<dbReference type="PANTHER" id="PTHR43285">
    <property type="entry name" value="ANTHRANILATE PHOSPHORIBOSYLTRANSFERASE"/>
    <property type="match status" value="1"/>
</dbReference>
<dbReference type="InterPro" id="IPR035902">
    <property type="entry name" value="Nuc_phospho_transferase"/>
</dbReference>
<sequence>MTESGKRTVQQAVQQLIGMQHLTRAEARDVMDVIMEGRATPTQIGALLTALRMKGETIEEIAGFAETMRAKSDRVLTEQSSLLDTCGTGGDGADTFNISTTAAIVAAAGGIRVAKHGNRAMSSKSGSADVLEALGVNIQLNHQQAAVCLEQAGICFMFAQLYHQSMKHVAASRRELGFRTVFNLLGPLTNPAGADRQVLGIFDRGKTETIAHVMQALGVKRALVVASHDGLDEISISDSTQVTELRNGDIRTTEITPEELGLKRYALKEIVGGDATVNAAIIHDIFRGAPGACRDVVLANAGACFYVTGKAETLREGVELAAETIDSGRAAAKLEQLVQCTGELSHVS</sequence>
<evidence type="ECO:0000256" key="5">
    <source>
        <dbReference type="HAMAP-Rule" id="MF_00211"/>
    </source>
</evidence>
<evidence type="ECO:0000256" key="4">
    <source>
        <dbReference type="ARBA" id="ARBA00023141"/>
    </source>
</evidence>
<feature type="binding site" evidence="5">
    <location>
        <position position="87"/>
    </location>
    <ligand>
        <name>anthranilate</name>
        <dbReference type="ChEBI" id="CHEBI:16567"/>
        <label>1</label>
    </ligand>
</feature>
<evidence type="ECO:0000256" key="1">
    <source>
        <dbReference type="ARBA" id="ARBA00022676"/>
    </source>
</evidence>
<dbReference type="InterPro" id="IPR000312">
    <property type="entry name" value="Glycosyl_Trfase_fam3"/>
</dbReference>
<evidence type="ECO:0000256" key="3">
    <source>
        <dbReference type="ARBA" id="ARBA00022822"/>
    </source>
</evidence>
<comment type="function">
    <text evidence="5">Catalyzes the transfer of the phosphoribosyl group of 5-phosphorylribose-1-pyrophosphate (PRPP) to anthranilate to yield N-(5'-phosphoribosyl)-anthranilate (PRA).</text>
</comment>
<evidence type="ECO:0000256" key="2">
    <source>
        <dbReference type="ARBA" id="ARBA00022679"/>
    </source>
</evidence>
<comment type="catalytic activity">
    <reaction evidence="5">
        <text>N-(5-phospho-beta-D-ribosyl)anthranilate + diphosphate = 5-phospho-alpha-D-ribose 1-diphosphate + anthranilate</text>
        <dbReference type="Rhea" id="RHEA:11768"/>
        <dbReference type="ChEBI" id="CHEBI:16567"/>
        <dbReference type="ChEBI" id="CHEBI:18277"/>
        <dbReference type="ChEBI" id="CHEBI:33019"/>
        <dbReference type="ChEBI" id="CHEBI:58017"/>
        <dbReference type="EC" id="2.4.2.18"/>
    </reaction>
</comment>
<feature type="binding site" evidence="5">
    <location>
        <position position="233"/>
    </location>
    <ligand>
        <name>Mg(2+)</name>
        <dbReference type="ChEBI" id="CHEBI:18420"/>
        <label>1</label>
    </ligand>
</feature>
<feature type="binding site" evidence="5">
    <location>
        <position position="118"/>
    </location>
    <ligand>
        <name>anthranilate</name>
        <dbReference type="ChEBI" id="CHEBI:16567"/>
        <label>1</label>
    </ligand>
</feature>
<gene>
    <name evidence="5 8" type="primary">trpD</name>
    <name evidence="8" type="ORF">WMW72_05635</name>
</gene>
<feature type="binding site" evidence="5">
    <location>
        <begin position="90"/>
        <end position="91"/>
    </location>
    <ligand>
        <name>5-phospho-alpha-D-ribose 1-diphosphate</name>
        <dbReference type="ChEBI" id="CHEBI:58017"/>
    </ligand>
</feature>
<evidence type="ECO:0000313" key="9">
    <source>
        <dbReference type="Proteomes" id="UP001469365"/>
    </source>
</evidence>
<keyword evidence="9" id="KW-1185">Reference proteome</keyword>
<comment type="cofactor">
    <cofactor evidence="5">
        <name>Mg(2+)</name>
        <dbReference type="ChEBI" id="CHEBI:18420"/>
    </cofactor>
    <text evidence="5">Binds 2 magnesium ions per monomer.</text>
</comment>
<comment type="caution">
    <text evidence="8">The sequence shown here is derived from an EMBL/GenBank/DDBJ whole genome shotgun (WGS) entry which is preliminary data.</text>
</comment>
<feature type="binding site" evidence="5">
    <location>
        <position position="99"/>
    </location>
    <ligand>
        <name>Mg(2+)</name>
        <dbReference type="ChEBI" id="CHEBI:18420"/>
        <label>1</label>
    </ligand>
</feature>
<feature type="binding site" evidence="5">
    <location>
        <begin position="97"/>
        <end position="100"/>
    </location>
    <ligand>
        <name>5-phospho-alpha-D-ribose 1-diphosphate</name>
        <dbReference type="ChEBI" id="CHEBI:58017"/>
    </ligand>
</feature>
<dbReference type="RefSeq" id="WP_341414439.1">
    <property type="nucleotide sequence ID" value="NZ_JBBPCC010000002.1"/>
</dbReference>
<name>A0ABU9DGU4_9BACL</name>
<proteinExistence type="inferred from homology"/>
<keyword evidence="5" id="KW-0460">Magnesium</keyword>
<keyword evidence="1 5" id="KW-0328">Glycosyltransferase</keyword>
<evidence type="ECO:0000259" key="7">
    <source>
        <dbReference type="Pfam" id="PF02885"/>
    </source>
</evidence>
<feature type="binding site" evidence="5">
    <location>
        <position position="95"/>
    </location>
    <ligand>
        <name>5-phospho-alpha-D-ribose 1-diphosphate</name>
        <dbReference type="ChEBI" id="CHEBI:58017"/>
    </ligand>
</feature>
<comment type="similarity">
    <text evidence="5">Belongs to the anthranilate phosphoribosyltransferase family.</text>
</comment>
<keyword evidence="2 5" id="KW-0808">Transferase</keyword>